<dbReference type="EMBL" id="CAUYUJ010017981">
    <property type="protein sequence ID" value="CAK0879610.1"/>
    <property type="molecule type" value="Genomic_DNA"/>
</dbReference>
<gene>
    <name evidence="2" type="ORF">PCOR1329_LOCUS62992</name>
</gene>
<evidence type="ECO:0000313" key="3">
    <source>
        <dbReference type="Proteomes" id="UP001189429"/>
    </source>
</evidence>
<feature type="non-terminal residue" evidence="2">
    <location>
        <position position="1"/>
    </location>
</feature>
<evidence type="ECO:0000313" key="2">
    <source>
        <dbReference type="EMBL" id="CAK0879610.1"/>
    </source>
</evidence>
<proteinExistence type="predicted"/>
<sequence length="442" mass="46108">DWACKSCISKRGRAVVNWGTALKCQARRLPKHACFGANVPLPQPGEAAKQPAAASGKDDAALAAEVKECELGLQAPKDVTAGWAKAPRDELRARTHAIANKAKQCADRLDKADGAMRKAKEALQRAREKVPRTEQVHAELLAQQAALQAELATLQQQAPQVPPPRAAGQAMTLDVIGGLGIVVGELEAIMRVQLAEHPDDEQPAEAQKRAAGVLGERVAELYATQRARRAGPAAEAAAGEESLEQLEQHLSKVGLEHEGGEEAVRTRCAALARGDFSLIKAPLVLSAWFPTMAKGSIAAMSAAAGGSLAPCVEGLGQHSDVVVLAVQGHRAKDHDGLATLQHAMLDHGYAGVWAAAAAGARGGDTTSGVVAARLVAARLHWGVAGGLVAVAAYLRDNVGWSVENQRLGMILVCYLARLNAAGLDLVAGGDFNMSAGTLPVQL</sequence>
<keyword evidence="3" id="KW-1185">Reference proteome</keyword>
<organism evidence="2 3">
    <name type="scientific">Prorocentrum cordatum</name>
    <dbReference type="NCBI Taxonomy" id="2364126"/>
    <lineage>
        <taxon>Eukaryota</taxon>
        <taxon>Sar</taxon>
        <taxon>Alveolata</taxon>
        <taxon>Dinophyceae</taxon>
        <taxon>Prorocentrales</taxon>
        <taxon>Prorocentraceae</taxon>
        <taxon>Prorocentrum</taxon>
    </lineage>
</organism>
<feature type="coiled-coil region" evidence="1">
    <location>
        <begin position="109"/>
        <end position="157"/>
    </location>
</feature>
<dbReference type="Proteomes" id="UP001189429">
    <property type="component" value="Unassembled WGS sequence"/>
</dbReference>
<feature type="non-terminal residue" evidence="2">
    <location>
        <position position="442"/>
    </location>
</feature>
<name>A0ABN9W0T5_9DINO</name>
<reference evidence="2" key="1">
    <citation type="submission" date="2023-10" db="EMBL/GenBank/DDBJ databases">
        <authorList>
            <person name="Chen Y."/>
            <person name="Shah S."/>
            <person name="Dougan E. K."/>
            <person name="Thang M."/>
            <person name="Chan C."/>
        </authorList>
    </citation>
    <scope>NUCLEOTIDE SEQUENCE [LARGE SCALE GENOMIC DNA]</scope>
</reference>
<comment type="caution">
    <text evidence="2">The sequence shown here is derived from an EMBL/GenBank/DDBJ whole genome shotgun (WGS) entry which is preliminary data.</text>
</comment>
<protein>
    <submittedName>
        <fullName evidence="2">Uncharacterized protein</fullName>
    </submittedName>
</protein>
<evidence type="ECO:0000256" key="1">
    <source>
        <dbReference type="SAM" id="Coils"/>
    </source>
</evidence>
<keyword evidence="1" id="KW-0175">Coiled coil</keyword>
<accession>A0ABN9W0T5</accession>